<evidence type="ECO:0000259" key="1">
    <source>
        <dbReference type="Pfam" id="PF20434"/>
    </source>
</evidence>
<feature type="domain" description="BD-FAE-like" evidence="1">
    <location>
        <begin position="46"/>
        <end position="181"/>
    </location>
</feature>
<reference evidence="2" key="1">
    <citation type="submission" date="2015-10" db="EMBL/GenBank/DDBJ databases">
        <authorList>
            <person name="Gilbert D.G."/>
        </authorList>
    </citation>
    <scope>NUCLEOTIDE SEQUENCE</scope>
</reference>
<protein>
    <submittedName>
        <fullName evidence="2">Probable lipase/esterase</fullName>
    </submittedName>
</protein>
<organism evidence="2">
    <name type="scientific">hydrothermal vent metagenome</name>
    <dbReference type="NCBI Taxonomy" id="652676"/>
    <lineage>
        <taxon>unclassified sequences</taxon>
        <taxon>metagenomes</taxon>
        <taxon>ecological metagenomes</taxon>
    </lineage>
</organism>
<dbReference type="Pfam" id="PF20434">
    <property type="entry name" value="BD-FAE"/>
    <property type="match status" value="1"/>
</dbReference>
<proteinExistence type="predicted"/>
<name>A0A170PKS7_9ZZZZ</name>
<accession>A0A170PKS7</accession>
<gene>
    <name evidence="2" type="ORF">MGWOODY_Tha1546</name>
</gene>
<dbReference type="SUPFAM" id="SSF53474">
    <property type="entry name" value="alpha/beta-Hydrolases"/>
    <property type="match status" value="1"/>
</dbReference>
<dbReference type="InterPro" id="IPR049492">
    <property type="entry name" value="BD-FAE-like_dom"/>
</dbReference>
<sequence length="329" mass="36025">MKTIIKGVAATLCLSWILPIFVVDAAAETAPTIENMRYGKYKENVMDIYLVDSATPVPLAIFIHGGGFKSGTKTQVDDTDVKETLLAAGISVATIDYRVTSDKEYTLDQILREDMTLAVQMLRHRAASLNIDPAHFAAWGNSAGAGAALYLGVADDIADPTNTDPVRRQSSKIQVVGHLAGQSTYDTTQWASIVDVDPNWAELSEFEDDLYWFNVDSRDQITPEMYAKVDIAALFTADDAAIYSEKTPDRYGTDAGPINLDFDSIVDDDEREEAKRAARVLIAHSSKHASFIGEHCTAVGLTCEIITTIEPGPKRELSDFMIEQLLPTP</sequence>
<dbReference type="AlphaFoldDB" id="A0A170PKS7"/>
<dbReference type="Gene3D" id="3.40.50.1820">
    <property type="entry name" value="alpha/beta hydrolase"/>
    <property type="match status" value="1"/>
</dbReference>
<dbReference type="InterPro" id="IPR029058">
    <property type="entry name" value="AB_hydrolase_fold"/>
</dbReference>
<evidence type="ECO:0000313" key="2">
    <source>
        <dbReference type="EMBL" id="CUS40442.1"/>
    </source>
</evidence>
<dbReference type="EMBL" id="CZQC01000015">
    <property type="protein sequence ID" value="CUS40442.1"/>
    <property type="molecule type" value="Genomic_DNA"/>
</dbReference>